<evidence type="ECO:0000256" key="2">
    <source>
        <dbReference type="ARBA" id="ARBA00012759"/>
    </source>
</evidence>
<feature type="compositionally biased region" description="Low complexity" evidence="3">
    <location>
        <begin position="24"/>
        <end position="51"/>
    </location>
</feature>
<protein>
    <recommendedName>
        <fullName evidence="2">ubiquitinyl hydrolase 1</fullName>
        <ecNumber evidence="2">3.4.19.12</ecNumber>
    </recommendedName>
</protein>
<gene>
    <name evidence="6" type="primary">LOC115626932</name>
</gene>
<dbReference type="Proteomes" id="UP000504634">
    <property type="component" value="Unplaced"/>
</dbReference>
<dbReference type="AlphaFoldDB" id="A0A6J2TT34"/>
<dbReference type="InterPro" id="IPR038765">
    <property type="entry name" value="Papain-like_cys_pep_sf"/>
</dbReference>
<proteinExistence type="predicted"/>
<feature type="region of interest" description="Disordered" evidence="3">
    <location>
        <begin position="815"/>
        <end position="851"/>
    </location>
</feature>
<sequence>MMLDVKKTRGGAFHKVPAASKPQAESSANSASPAATTATTATTIASAVNSARTVAEERSQQQTQPQQSHRGVIKLPKTSGTALRPGAGKAPIATVKYSGGAPGAGSAVAAGGGAGSGSGTGTGTGNPVRLANQKFFLLPTFKDPSFLKDECELAHAQLTGASNHSHSHSHNHSHNHSHSHGRSHSTAAANQSNQPAHGKHPKILLKRSKASNGSVGGDDNKNNNNNNSNNNNTNSNSIGGSRHSKGITTSSSTASKALVATGSSSAPASGVLLNGMRRPATLNGNQTVGANHRLPNGTGTGTSSSSAAAGATAGGATAGSGSSTANTTVHRIDIKYNNAPVSGSRSKFQTSTTPLTPPKLQPKAVASSTNLADNLISGKVKSLSGSNSHSNSNNNNSAVSSVMNNNNNNNNGNNNMQQQQNQQHDDITYIDSDEMPPPNAVSSIDRSGGTAPGGGGPSRSGIAYFKPITPPMQLRSVQQGYNHERKLGRSPRPKSTIISSNNSNFAANYEKFNGSYKNANGEQRENNSGGGSAGSGGGGYNPRWYGIDSLSIKASIEKFNNLSKQKRMPPLRLTTTTQSGTAGTAAASSGGGVVTVAGRGGEAEHATTGSSSNLQQRYSSDLDTVTRMAAGYSSSLTRATYRNSGSSTTHGTSVGRLATAMVTNVPAPSMTTAVVAPISKTGRATSGLVLQNGCAAKYARNAHSYENGGAGVSTSSGGCNNTVQQECAATTSGHAMSMVTLPNTLTTASKVKQCSASSSTNSTTTTANTTTTSNSHSHNHSHSHSTSNNDCGYSSTITTSSSSSASVSVCAATSSSASSTSTPSDCARHGTSSARSSAMPPVSPTPSRYGNASTSIIGSTVLSSSNKHNINSGLDDAYKSARDEKSEGLCGLRNIGNTCFMNSVIQCLSHTTELTRFLRSHHGTRTGATKDQLILNEFAKLIQEMWTANVHSVTPVELKRAFSTKHRMYSDYNQQDAQEFLRFFLDSLHSALNSGVKGEMLNIDDNLSDNKKADLTWEWYARHENSLIRDLFVGQLKSTLKCTTCGNTSVTFDPFWDLSVPLPSSSRCKLDACLDLFIREEVLDGDEMPTCSKCKTRRKCTKSFTIQRFPKYLVIHLKRFSETRWSKLSNIVEFPTGDRELNMGSYGANLNSNVHYSLYAISNHMGSTAGGHYVALCKHPVSRKWHEFNDNIVSDALPENYLVSSSAYILFYERA</sequence>
<dbReference type="CDD" id="cd02674">
    <property type="entry name" value="Peptidase_C19R"/>
    <property type="match status" value="1"/>
</dbReference>
<feature type="region of interest" description="Disordered" evidence="3">
    <location>
        <begin position="516"/>
        <end position="538"/>
    </location>
</feature>
<feature type="domain" description="USP" evidence="4">
    <location>
        <begin position="890"/>
        <end position="1215"/>
    </location>
</feature>
<feature type="compositionally biased region" description="Basic residues" evidence="3">
    <location>
        <begin position="197"/>
        <end position="209"/>
    </location>
</feature>
<dbReference type="InterPro" id="IPR001394">
    <property type="entry name" value="Peptidase_C19_UCH"/>
</dbReference>
<dbReference type="PANTHER" id="PTHR21646">
    <property type="entry name" value="UBIQUITIN CARBOXYL-TERMINAL HYDROLASE"/>
    <property type="match status" value="1"/>
</dbReference>
<dbReference type="EC" id="3.4.19.12" evidence="2"/>
<feature type="compositionally biased region" description="Polar residues" evidence="3">
    <location>
        <begin position="186"/>
        <end position="195"/>
    </location>
</feature>
<feature type="region of interest" description="Disordered" evidence="3">
    <location>
        <begin position="380"/>
        <end position="464"/>
    </location>
</feature>
<evidence type="ECO:0000313" key="5">
    <source>
        <dbReference type="Proteomes" id="UP000504634"/>
    </source>
</evidence>
<feature type="region of interest" description="Disordered" evidence="3">
    <location>
        <begin position="160"/>
        <end position="252"/>
    </location>
</feature>
<feature type="region of interest" description="Disordered" evidence="3">
    <location>
        <begin position="1"/>
        <end position="87"/>
    </location>
</feature>
<dbReference type="OrthoDB" id="265306at2759"/>
<feature type="compositionally biased region" description="Low complexity" evidence="3">
    <location>
        <begin position="384"/>
        <end position="422"/>
    </location>
</feature>
<evidence type="ECO:0000256" key="3">
    <source>
        <dbReference type="SAM" id="MobiDB-lite"/>
    </source>
</evidence>
<feature type="compositionally biased region" description="Gly residues" evidence="3">
    <location>
        <begin position="110"/>
        <end position="124"/>
    </location>
</feature>
<feature type="region of interest" description="Disordered" evidence="3">
    <location>
        <begin position="753"/>
        <end position="790"/>
    </location>
</feature>
<dbReference type="InterPro" id="IPR018200">
    <property type="entry name" value="USP_CS"/>
</dbReference>
<dbReference type="GO" id="GO:0016579">
    <property type="term" value="P:protein deubiquitination"/>
    <property type="evidence" value="ECO:0007669"/>
    <property type="project" value="InterPro"/>
</dbReference>
<dbReference type="Pfam" id="PF00443">
    <property type="entry name" value="UCH"/>
    <property type="match status" value="1"/>
</dbReference>
<keyword evidence="6" id="KW-0378">Hydrolase</keyword>
<dbReference type="CTD" id="9099"/>
<feature type="compositionally biased region" description="Polar residues" evidence="3">
    <location>
        <begin position="339"/>
        <end position="348"/>
    </location>
</feature>
<evidence type="ECO:0000313" key="6">
    <source>
        <dbReference type="RefSeq" id="XP_030378298.1"/>
    </source>
</evidence>
<dbReference type="PROSITE" id="PS00972">
    <property type="entry name" value="USP_1"/>
    <property type="match status" value="1"/>
</dbReference>
<dbReference type="GO" id="GO:0004843">
    <property type="term" value="F:cysteine-type deubiquitinase activity"/>
    <property type="evidence" value="ECO:0007669"/>
    <property type="project" value="UniProtKB-EC"/>
</dbReference>
<feature type="compositionally biased region" description="Gly residues" evidence="3">
    <location>
        <begin position="528"/>
        <end position="538"/>
    </location>
</feature>
<feature type="compositionally biased region" description="Low complexity" evidence="3">
    <location>
        <begin position="222"/>
        <end position="241"/>
    </location>
</feature>
<dbReference type="FunFam" id="3.90.70.10:FF:000083">
    <property type="entry name" value="Uncharacterized protein, isoform B"/>
    <property type="match status" value="1"/>
</dbReference>
<feature type="compositionally biased region" description="Basic residues" evidence="3">
    <location>
        <begin position="165"/>
        <end position="183"/>
    </location>
</feature>
<evidence type="ECO:0000256" key="1">
    <source>
        <dbReference type="ARBA" id="ARBA00000707"/>
    </source>
</evidence>
<dbReference type="InterPro" id="IPR028889">
    <property type="entry name" value="USP"/>
</dbReference>
<accession>A0A6J2TT34</accession>
<feature type="compositionally biased region" description="Low complexity" evidence="3">
    <location>
        <begin position="319"/>
        <end position="328"/>
    </location>
</feature>
<feature type="compositionally biased region" description="Low complexity" evidence="3">
    <location>
        <begin position="301"/>
        <end position="311"/>
    </location>
</feature>
<evidence type="ECO:0000259" key="4">
    <source>
        <dbReference type="PROSITE" id="PS50235"/>
    </source>
</evidence>
<dbReference type="RefSeq" id="XP_030378298.1">
    <property type="nucleotide sequence ID" value="XM_030522438.1"/>
</dbReference>
<feature type="compositionally biased region" description="Low complexity" evidence="3">
    <location>
        <begin position="755"/>
        <end position="776"/>
    </location>
</feature>
<dbReference type="Gene3D" id="3.90.70.10">
    <property type="entry name" value="Cysteine proteinases"/>
    <property type="match status" value="1"/>
</dbReference>
<feature type="region of interest" description="Disordered" evidence="3">
    <location>
        <begin position="276"/>
        <end position="367"/>
    </location>
</feature>
<dbReference type="GeneID" id="115626932"/>
<dbReference type="InterPro" id="IPR050185">
    <property type="entry name" value="Ub_carboxyl-term_hydrolase"/>
</dbReference>
<reference evidence="6" key="1">
    <citation type="submission" date="2025-08" db="UniProtKB">
        <authorList>
            <consortium name="RefSeq"/>
        </authorList>
    </citation>
    <scope>IDENTIFICATION</scope>
    <source>
        <strain evidence="6">11010-0011.00</strain>
        <tissue evidence="6">Whole body</tissue>
    </source>
</reference>
<comment type="catalytic activity">
    <reaction evidence="1">
        <text>Thiol-dependent hydrolysis of ester, thioester, amide, peptide and isopeptide bonds formed by the C-terminal Gly of ubiquitin (a 76-residue protein attached to proteins as an intracellular targeting signal).</text>
        <dbReference type="EC" id="3.4.19.12"/>
    </reaction>
</comment>
<dbReference type="PROSITE" id="PS50235">
    <property type="entry name" value="USP_3"/>
    <property type="match status" value="1"/>
</dbReference>
<name>A0A6J2TT34_DROLE</name>
<dbReference type="PANTHER" id="PTHR21646:SF23">
    <property type="entry name" value="UBIQUITIN CARBOXYL-TERMINAL HYDROLASE USP2"/>
    <property type="match status" value="1"/>
</dbReference>
<feature type="compositionally biased region" description="Low complexity" evidence="3">
    <location>
        <begin position="815"/>
        <end position="824"/>
    </location>
</feature>
<dbReference type="SUPFAM" id="SSF54001">
    <property type="entry name" value="Cysteine proteinases"/>
    <property type="match status" value="1"/>
</dbReference>
<keyword evidence="5" id="KW-1185">Reference proteome</keyword>
<organism evidence="5 6">
    <name type="scientific">Drosophila lebanonensis</name>
    <name type="common">Fruit fly</name>
    <name type="synonym">Scaptodrosophila lebanonensis</name>
    <dbReference type="NCBI Taxonomy" id="7225"/>
    <lineage>
        <taxon>Eukaryota</taxon>
        <taxon>Metazoa</taxon>
        <taxon>Ecdysozoa</taxon>
        <taxon>Arthropoda</taxon>
        <taxon>Hexapoda</taxon>
        <taxon>Insecta</taxon>
        <taxon>Pterygota</taxon>
        <taxon>Neoptera</taxon>
        <taxon>Endopterygota</taxon>
        <taxon>Diptera</taxon>
        <taxon>Brachycera</taxon>
        <taxon>Muscomorpha</taxon>
        <taxon>Ephydroidea</taxon>
        <taxon>Drosophilidae</taxon>
        <taxon>Scaptodrosophila</taxon>
    </lineage>
</organism>
<feature type="region of interest" description="Disordered" evidence="3">
    <location>
        <begin position="102"/>
        <end position="125"/>
    </location>
</feature>
<dbReference type="PROSITE" id="PS00973">
    <property type="entry name" value="USP_2"/>
    <property type="match status" value="1"/>
</dbReference>